<evidence type="ECO:0000256" key="5">
    <source>
        <dbReference type="ARBA" id="ARBA00022989"/>
    </source>
</evidence>
<dbReference type="GO" id="GO:0016020">
    <property type="term" value="C:membrane"/>
    <property type="evidence" value="ECO:0007669"/>
    <property type="project" value="UniProtKB-SubCell"/>
</dbReference>
<keyword evidence="6" id="KW-0472">Membrane</keyword>
<dbReference type="KEGG" id="spu:100889565"/>
<comment type="subcellular location">
    <subcellularLocation>
        <location evidence="1">Membrane</location>
        <topology evidence="1">Single-pass membrane protein</topology>
    </subcellularLocation>
</comment>
<evidence type="ECO:0000259" key="11">
    <source>
        <dbReference type="PROSITE" id="PS50287"/>
    </source>
</evidence>
<dbReference type="FunFam" id="3.10.250.10:FF:000016">
    <property type="entry name" value="Scavenger receptor cysteine-rich protein type 12"/>
    <property type="match status" value="1"/>
</dbReference>
<organism evidence="12 13">
    <name type="scientific">Strongylocentrotus purpuratus</name>
    <name type="common">Purple sea urchin</name>
    <dbReference type="NCBI Taxonomy" id="7668"/>
    <lineage>
        <taxon>Eukaryota</taxon>
        <taxon>Metazoa</taxon>
        <taxon>Echinodermata</taxon>
        <taxon>Eleutherozoa</taxon>
        <taxon>Echinozoa</taxon>
        <taxon>Echinoidea</taxon>
        <taxon>Euechinoidea</taxon>
        <taxon>Echinacea</taxon>
        <taxon>Camarodonta</taxon>
        <taxon>Echinidea</taxon>
        <taxon>Strongylocentrotidae</taxon>
        <taxon>Strongylocentrotus</taxon>
    </lineage>
</organism>
<dbReference type="RefSeq" id="XP_011662417.1">
    <property type="nucleotide sequence ID" value="XM_011664115.1"/>
</dbReference>
<dbReference type="InterPro" id="IPR036772">
    <property type="entry name" value="SRCR-like_dom_sf"/>
</dbReference>
<evidence type="ECO:0000256" key="10">
    <source>
        <dbReference type="SAM" id="SignalP"/>
    </source>
</evidence>
<keyword evidence="13" id="KW-1185">Reference proteome</keyword>
<accession>A0A7M7HFI7</accession>
<feature type="chain" id="PRO_5029642773" description="SRCR domain-containing protein" evidence="10">
    <location>
        <begin position="44"/>
        <end position="235"/>
    </location>
</feature>
<evidence type="ECO:0000313" key="12">
    <source>
        <dbReference type="EnsemblMetazoa" id="XP_011662417"/>
    </source>
</evidence>
<feature type="signal peptide" evidence="10">
    <location>
        <begin position="1"/>
        <end position="43"/>
    </location>
</feature>
<keyword evidence="8" id="KW-0325">Glycoprotein</keyword>
<dbReference type="EnsemblMetazoa" id="XM_011664115">
    <property type="protein sequence ID" value="XP_011662417"/>
    <property type="gene ID" value="LOC100889565"/>
</dbReference>
<dbReference type="SUPFAM" id="SSF56487">
    <property type="entry name" value="SRCR-like"/>
    <property type="match status" value="1"/>
</dbReference>
<evidence type="ECO:0000256" key="7">
    <source>
        <dbReference type="ARBA" id="ARBA00023157"/>
    </source>
</evidence>
<keyword evidence="5" id="KW-1133">Transmembrane helix</keyword>
<dbReference type="PANTHER" id="PTHR48071">
    <property type="entry name" value="SRCR DOMAIN-CONTAINING PROTEIN"/>
    <property type="match status" value="1"/>
</dbReference>
<dbReference type="AlphaFoldDB" id="A0A7M7HFI7"/>
<dbReference type="InterPro" id="IPR001190">
    <property type="entry name" value="SRCR"/>
</dbReference>
<evidence type="ECO:0000256" key="8">
    <source>
        <dbReference type="ARBA" id="ARBA00023180"/>
    </source>
</evidence>
<keyword evidence="7 9" id="KW-1015">Disulfide bond</keyword>
<keyword evidence="4" id="KW-0677">Repeat</keyword>
<sequence>MYLMSTMTLSATSSCCESEVKMAAMKLNLILCFLLGLFSVSSAQSDYQVRFVSSGTYPHAGKVEVFFDGYWGGICASDWDMNDAEVLCRELGKGYPNTITVSGGPPTGTGTKCLATVKCYGHEEHLSDCAVTKKPRTSSTVESGLVCFPPTTDAGLRLRYGPDQYSGYVEVKLASGSYNINIEEKNPAAMQRPRTYLRTDKEFYAAICILDATEVDRNEEEDEATVVMYDERNYK</sequence>
<name>A0A7M7HFI7_STRPU</name>
<reference evidence="12" key="2">
    <citation type="submission" date="2021-01" db="UniProtKB">
        <authorList>
            <consortium name="EnsemblMetazoa"/>
        </authorList>
    </citation>
    <scope>IDENTIFICATION</scope>
</reference>
<dbReference type="PANTHER" id="PTHR48071:SF18">
    <property type="entry name" value="DELETED IN MALIGNANT BRAIN TUMORS 1 PROTEIN-RELATED"/>
    <property type="match status" value="1"/>
</dbReference>
<dbReference type="Pfam" id="PF00530">
    <property type="entry name" value="SRCR"/>
    <property type="match status" value="1"/>
</dbReference>
<evidence type="ECO:0000256" key="2">
    <source>
        <dbReference type="ARBA" id="ARBA00022692"/>
    </source>
</evidence>
<evidence type="ECO:0000256" key="6">
    <source>
        <dbReference type="ARBA" id="ARBA00023136"/>
    </source>
</evidence>
<feature type="domain" description="SRCR" evidence="11">
    <location>
        <begin position="49"/>
        <end position="148"/>
    </location>
</feature>
<dbReference type="SMART" id="SM00202">
    <property type="entry name" value="SR"/>
    <property type="match status" value="1"/>
</dbReference>
<dbReference type="PRINTS" id="PR00258">
    <property type="entry name" value="SPERACTRCPTR"/>
</dbReference>
<dbReference type="OrthoDB" id="536948at2759"/>
<proteinExistence type="predicted"/>
<dbReference type="PROSITE" id="PS50287">
    <property type="entry name" value="SRCR_2"/>
    <property type="match status" value="1"/>
</dbReference>
<protein>
    <recommendedName>
        <fullName evidence="11">SRCR domain-containing protein</fullName>
    </recommendedName>
</protein>
<dbReference type="Proteomes" id="UP000007110">
    <property type="component" value="Unassembled WGS sequence"/>
</dbReference>
<evidence type="ECO:0000256" key="3">
    <source>
        <dbReference type="ARBA" id="ARBA00022729"/>
    </source>
</evidence>
<evidence type="ECO:0000256" key="9">
    <source>
        <dbReference type="PROSITE-ProRule" id="PRU00196"/>
    </source>
</evidence>
<evidence type="ECO:0000313" key="13">
    <source>
        <dbReference type="Proteomes" id="UP000007110"/>
    </source>
</evidence>
<dbReference type="PROSITE" id="PS00420">
    <property type="entry name" value="SRCR_1"/>
    <property type="match status" value="1"/>
</dbReference>
<keyword evidence="3 10" id="KW-0732">Signal</keyword>
<dbReference type="InParanoid" id="A0A7M7HFI7"/>
<feature type="disulfide bond" evidence="9">
    <location>
        <begin position="119"/>
        <end position="129"/>
    </location>
</feature>
<keyword evidence="2" id="KW-0812">Transmembrane</keyword>
<evidence type="ECO:0000256" key="4">
    <source>
        <dbReference type="ARBA" id="ARBA00022737"/>
    </source>
</evidence>
<dbReference type="Gene3D" id="3.10.250.10">
    <property type="entry name" value="SRCR-like domain"/>
    <property type="match status" value="1"/>
</dbReference>
<evidence type="ECO:0000256" key="1">
    <source>
        <dbReference type="ARBA" id="ARBA00004167"/>
    </source>
</evidence>
<reference evidence="13" key="1">
    <citation type="submission" date="2015-02" db="EMBL/GenBank/DDBJ databases">
        <title>Genome sequencing for Strongylocentrotus purpuratus.</title>
        <authorList>
            <person name="Murali S."/>
            <person name="Liu Y."/>
            <person name="Vee V."/>
            <person name="English A."/>
            <person name="Wang M."/>
            <person name="Skinner E."/>
            <person name="Han Y."/>
            <person name="Muzny D.M."/>
            <person name="Worley K.C."/>
            <person name="Gibbs R.A."/>
        </authorList>
    </citation>
    <scope>NUCLEOTIDE SEQUENCE</scope>
</reference>
<dbReference type="GeneID" id="100889565"/>
<comment type="caution">
    <text evidence="9">Lacks conserved residue(s) required for the propagation of feature annotation.</text>
</comment>